<dbReference type="InterPro" id="IPR023130">
    <property type="entry name" value="Ta0600-like_sf"/>
</dbReference>
<gene>
    <name evidence="3" type="ORF">BHS01_05465</name>
    <name evidence="2" type="ORF">GYN19_00195</name>
</gene>
<dbReference type="GO" id="GO:0030153">
    <property type="term" value="P:bacteriocin immunity"/>
    <property type="evidence" value="ECO:0007669"/>
    <property type="project" value="UniProtKB-KW"/>
</dbReference>
<keyword evidence="5" id="KW-1185">Reference proteome</keyword>
<dbReference type="KEGG" id="lpaa:BHS01_05465"/>
<dbReference type="Proteomes" id="UP001522462">
    <property type="component" value="Unassembled WGS sequence"/>
</dbReference>
<dbReference type="EMBL" id="CP017195">
    <property type="protein sequence ID" value="QDJ28011.1"/>
    <property type="molecule type" value="Genomic_DNA"/>
</dbReference>
<evidence type="ECO:0000313" key="2">
    <source>
        <dbReference type="EMBL" id="MCJ1976377.1"/>
    </source>
</evidence>
<dbReference type="SUPFAM" id="SSF109797">
    <property type="entry name" value="Bacteriocin immunity protein-like"/>
    <property type="match status" value="1"/>
</dbReference>
<evidence type="ECO:0000313" key="5">
    <source>
        <dbReference type="Proteomes" id="UP001522462"/>
    </source>
</evidence>
<accession>A0A7L4WEN4</accession>
<evidence type="ECO:0000313" key="4">
    <source>
        <dbReference type="Proteomes" id="UP000516280"/>
    </source>
</evidence>
<name>A0A7L4WEN4_9LACT</name>
<reference evidence="3 4" key="1">
    <citation type="submission" date="2016-09" db="EMBL/GenBank/DDBJ databases">
        <title>Lactic acid bacteria from MAP meat Genome sequencing and assembly.</title>
        <authorList>
            <person name="Behr J."/>
            <person name="Hilgarth M."/>
            <person name="Vogel R.F."/>
        </authorList>
    </citation>
    <scope>NUCLEOTIDE SEQUENCE [LARGE SCALE GENOMIC DNA]</scope>
    <source>
        <strain evidence="3 4">TMW21615</strain>
    </source>
</reference>
<dbReference type="Pfam" id="PF08951">
    <property type="entry name" value="EntA_Immun"/>
    <property type="match status" value="1"/>
</dbReference>
<dbReference type="RefSeq" id="WP_109834556.1">
    <property type="nucleotide sequence ID" value="NZ_CP017195.1"/>
</dbReference>
<dbReference type="InterPro" id="IPR015046">
    <property type="entry name" value="LciA_Immunity-like"/>
</dbReference>
<dbReference type="Gene3D" id="1.20.1440.50">
    <property type="entry name" value="Ta0600-like"/>
    <property type="match status" value="1"/>
</dbReference>
<organism evidence="3 4">
    <name type="scientific">Pseudolactococcus paracarnosus</name>
    <dbReference type="NCBI Taxonomy" id="2749962"/>
    <lineage>
        <taxon>Bacteria</taxon>
        <taxon>Bacillati</taxon>
        <taxon>Bacillota</taxon>
        <taxon>Bacilli</taxon>
        <taxon>Lactobacillales</taxon>
        <taxon>Streptococcaceae</taxon>
        <taxon>Pseudolactococcus</taxon>
    </lineage>
</organism>
<evidence type="ECO:0000256" key="1">
    <source>
        <dbReference type="ARBA" id="ARBA00023025"/>
    </source>
</evidence>
<proteinExistence type="predicted"/>
<dbReference type="AlphaFoldDB" id="A0A7L4WEN4"/>
<sequence length="101" mass="11622">MEKKSKELFELLDSAYNDPEIKNDVLLKIILDAAGSLEKEEKYEDVVQNLSRNISKNYRNLPEKLTSIYKFIQADVKPLKLNSKELRDKAIADGAMSMILF</sequence>
<reference evidence="2 5" key="3">
    <citation type="journal article" date="2022" name="Microbiol. Res.">
        <title>Comparative genome analysis, predicted lifestyle and antimicrobial strategies of Lactococcus carnosus and Lactococcus paracarnosus isolated from meat.</title>
        <authorList>
            <person name="Werum V."/>
            <person name="Ehrmann M."/>
            <person name="Vogel R."/>
            <person name="Hilgarth M."/>
        </authorList>
    </citation>
    <scope>NUCLEOTIDE SEQUENCE [LARGE SCALE GENOMIC DNA]</scope>
    <source>
        <strain evidence="2 5">TMW21897</strain>
    </source>
</reference>
<evidence type="ECO:0000313" key="3">
    <source>
        <dbReference type="EMBL" id="QDJ28011.1"/>
    </source>
</evidence>
<reference evidence="2" key="2">
    <citation type="submission" date="2020-01" db="EMBL/GenBank/DDBJ databases">
        <authorList>
            <person name="Hilgarth M."/>
            <person name="Vogel R.F."/>
        </authorList>
    </citation>
    <scope>NUCLEOTIDE SEQUENCE</scope>
    <source>
        <strain evidence="2">TMW21897</strain>
    </source>
</reference>
<dbReference type="Proteomes" id="UP000516280">
    <property type="component" value="Chromosome"/>
</dbReference>
<protein>
    <submittedName>
        <fullName evidence="2">Bacteriocin immunity protein</fullName>
    </submittedName>
</protein>
<keyword evidence="1" id="KW-0079">Bacteriocin immunity</keyword>
<dbReference type="EMBL" id="JAAEDA010000001">
    <property type="protein sequence ID" value="MCJ1976377.1"/>
    <property type="molecule type" value="Genomic_DNA"/>
</dbReference>